<evidence type="ECO:0000256" key="4">
    <source>
        <dbReference type="ARBA" id="ARBA00022980"/>
    </source>
</evidence>
<dbReference type="HAMAP" id="MF_01326_B">
    <property type="entry name" value="Ribosomal_uL24_B"/>
    <property type="match status" value="1"/>
</dbReference>
<dbReference type="GO" id="GO:0005840">
    <property type="term" value="C:ribosome"/>
    <property type="evidence" value="ECO:0007669"/>
    <property type="project" value="UniProtKB-KW"/>
</dbReference>
<evidence type="ECO:0000256" key="7">
    <source>
        <dbReference type="ARBA" id="ARBA00035283"/>
    </source>
</evidence>
<name>A0A9Q1BML0_HOLLE</name>
<feature type="domain" description="KOW" evidence="9">
    <location>
        <begin position="62"/>
        <end position="89"/>
    </location>
</feature>
<evidence type="ECO:0000313" key="11">
    <source>
        <dbReference type="Proteomes" id="UP001152320"/>
    </source>
</evidence>
<dbReference type="OrthoDB" id="359154at2759"/>
<dbReference type="GO" id="GO:0005739">
    <property type="term" value="C:mitochondrion"/>
    <property type="evidence" value="ECO:0007669"/>
    <property type="project" value="UniProtKB-SubCell"/>
</dbReference>
<dbReference type="GO" id="GO:0003723">
    <property type="term" value="F:RNA binding"/>
    <property type="evidence" value="ECO:0007669"/>
    <property type="project" value="InterPro"/>
</dbReference>
<comment type="similarity">
    <text evidence="2">Belongs to the universal ribosomal protein uL24 family.</text>
</comment>
<dbReference type="Pfam" id="PF17136">
    <property type="entry name" value="ribosomal_L24"/>
    <property type="match status" value="1"/>
</dbReference>
<evidence type="ECO:0000256" key="8">
    <source>
        <dbReference type="ARBA" id="ARBA00035357"/>
    </source>
</evidence>
<dbReference type="NCBIfam" id="TIGR01079">
    <property type="entry name" value="rplX_bact"/>
    <property type="match status" value="1"/>
</dbReference>
<dbReference type="GO" id="GO:1990904">
    <property type="term" value="C:ribonucleoprotein complex"/>
    <property type="evidence" value="ECO:0007669"/>
    <property type="project" value="UniProtKB-KW"/>
</dbReference>
<evidence type="ECO:0000256" key="2">
    <source>
        <dbReference type="ARBA" id="ARBA00010618"/>
    </source>
</evidence>
<dbReference type="PANTHER" id="PTHR12903">
    <property type="entry name" value="MITOCHONDRIAL RIBOSOMAL PROTEIN L24"/>
    <property type="match status" value="1"/>
</dbReference>
<dbReference type="SUPFAM" id="SSF50104">
    <property type="entry name" value="Translation proteins SH3-like domain"/>
    <property type="match status" value="1"/>
</dbReference>
<dbReference type="AlphaFoldDB" id="A0A9Q1BML0"/>
<dbReference type="InterPro" id="IPR008991">
    <property type="entry name" value="Translation_prot_SH3-like_sf"/>
</dbReference>
<evidence type="ECO:0000313" key="10">
    <source>
        <dbReference type="EMBL" id="KAJ8029447.1"/>
    </source>
</evidence>
<reference evidence="10" key="1">
    <citation type="submission" date="2021-10" db="EMBL/GenBank/DDBJ databases">
        <title>Tropical sea cucumber genome reveals ecological adaptation and Cuvierian tubules defense mechanism.</title>
        <authorList>
            <person name="Chen T."/>
        </authorList>
    </citation>
    <scope>NUCLEOTIDE SEQUENCE</scope>
    <source>
        <strain evidence="10">Nanhai2018</strain>
        <tissue evidence="10">Muscle</tissue>
    </source>
</reference>
<dbReference type="InterPro" id="IPR003256">
    <property type="entry name" value="Ribosomal_uL24"/>
</dbReference>
<dbReference type="CDD" id="cd06089">
    <property type="entry name" value="KOW_RPL26"/>
    <property type="match status" value="1"/>
</dbReference>
<dbReference type="Pfam" id="PF00467">
    <property type="entry name" value="KOW"/>
    <property type="match status" value="1"/>
</dbReference>
<comment type="caution">
    <text evidence="10">The sequence shown here is derived from an EMBL/GenBank/DDBJ whole genome shotgun (WGS) entry which is preliminary data.</text>
</comment>
<dbReference type="EMBL" id="JAIZAY010000014">
    <property type="protein sequence ID" value="KAJ8029447.1"/>
    <property type="molecule type" value="Genomic_DNA"/>
</dbReference>
<dbReference type="InterPro" id="IPR014722">
    <property type="entry name" value="Rib_uL2_dom2"/>
</dbReference>
<dbReference type="InterPro" id="IPR057264">
    <property type="entry name" value="Ribosomal_uL24_C"/>
</dbReference>
<evidence type="ECO:0000256" key="1">
    <source>
        <dbReference type="ARBA" id="ARBA00004173"/>
    </source>
</evidence>
<keyword evidence="3" id="KW-0809">Transit peptide</keyword>
<keyword evidence="4 10" id="KW-0689">Ribosomal protein</keyword>
<dbReference type="Proteomes" id="UP001152320">
    <property type="component" value="Chromosome 14"/>
</dbReference>
<accession>A0A9Q1BML0</accession>
<dbReference type="GO" id="GO:0003735">
    <property type="term" value="F:structural constituent of ribosome"/>
    <property type="evidence" value="ECO:0007669"/>
    <property type="project" value="InterPro"/>
</dbReference>
<dbReference type="GO" id="GO:0006412">
    <property type="term" value="P:translation"/>
    <property type="evidence" value="ECO:0007669"/>
    <property type="project" value="InterPro"/>
</dbReference>
<comment type="subcellular location">
    <subcellularLocation>
        <location evidence="1">Mitochondrion</location>
    </subcellularLocation>
</comment>
<keyword evidence="6" id="KW-0687">Ribonucleoprotein</keyword>
<dbReference type="InterPro" id="IPR005824">
    <property type="entry name" value="KOW"/>
</dbReference>
<organism evidence="10 11">
    <name type="scientific">Holothuria leucospilota</name>
    <name type="common">Black long sea cucumber</name>
    <name type="synonym">Mertensiothuria leucospilota</name>
    <dbReference type="NCBI Taxonomy" id="206669"/>
    <lineage>
        <taxon>Eukaryota</taxon>
        <taxon>Metazoa</taxon>
        <taxon>Echinodermata</taxon>
        <taxon>Eleutherozoa</taxon>
        <taxon>Echinozoa</taxon>
        <taxon>Holothuroidea</taxon>
        <taxon>Aspidochirotacea</taxon>
        <taxon>Aspidochirotida</taxon>
        <taxon>Holothuriidae</taxon>
        <taxon>Holothuria</taxon>
    </lineage>
</organism>
<evidence type="ECO:0000256" key="5">
    <source>
        <dbReference type="ARBA" id="ARBA00023128"/>
    </source>
</evidence>
<evidence type="ECO:0000256" key="3">
    <source>
        <dbReference type="ARBA" id="ARBA00022946"/>
    </source>
</evidence>
<proteinExistence type="inferred from homology"/>
<keyword evidence="11" id="KW-1185">Reference proteome</keyword>
<keyword evidence="5" id="KW-0496">Mitochondrion</keyword>
<dbReference type="InterPro" id="IPR041988">
    <property type="entry name" value="Ribosomal_uL24_KOW"/>
</dbReference>
<dbReference type="SMART" id="SM00739">
    <property type="entry name" value="KOW"/>
    <property type="match status" value="1"/>
</dbReference>
<sequence length="222" mass="25890">MVRLTEILLMARQASKTKPSWQRVNKHYRFVMSRPWTIQAQIANLPGKNRKVVHVEPVKEWKLMKGDLVQVLKGKDTGKIGTIIDIIRERNWVIVEGLNCHYRRIGKMEGFKGTYVASEAPLLHRQVALIDPSDNQPTEVDMRYTEAGDKVRVSRRTGRIIPTPQMTLKENDHSNYVEQAHDTKSEDVCRKTFQPVMKSVEDDLREKFGIKDKKPPYKTFWY</sequence>
<gene>
    <name evidence="10" type="ORF">HOLleu_28836</name>
</gene>
<protein>
    <recommendedName>
        <fullName evidence="7">Large ribosomal subunit protein uL24m</fullName>
    </recommendedName>
    <alternativeName>
        <fullName evidence="8">39S ribosomal protein L24, mitochondrial</fullName>
    </alternativeName>
</protein>
<dbReference type="FunFam" id="2.30.30.30:FF:000032">
    <property type="entry name" value="39S ribosomal protein L24, mitochondrial"/>
    <property type="match status" value="1"/>
</dbReference>
<evidence type="ECO:0000259" key="9">
    <source>
        <dbReference type="SMART" id="SM00739"/>
    </source>
</evidence>
<dbReference type="Gene3D" id="2.30.30.30">
    <property type="match status" value="1"/>
</dbReference>
<evidence type="ECO:0000256" key="6">
    <source>
        <dbReference type="ARBA" id="ARBA00023274"/>
    </source>
</evidence>